<proteinExistence type="predicted"/>
<evidence type="ECO:0000256" key="1">
    <source>
        <dbReference type="SAM" id="MobiDB-lite"/>
    </source>
</evidence>
<evidence type="ECO:0000313" key="2">
    <source>
        <dbReference type="EMBL" id="MBW0462750.1"/>
    </source>
</evidence>
<dbReference type="Proteomes" id="UP000765509">
    <property type="component" value="Unassembled WGS sequence"/>
</dbReference>
<feature type="region of interest" description="Disordered" evidence="1">
    <location>
        <begin position="49"/>
        <end position="123"/>
    </location>
</feature>
<keyword evidence="3" id="KW-1185">Reference proteome</keyword>
<feature type="compositionally biased region" description="Polar residues" evidence="1">
    <location>
        <begin position="114"/>
        <end position="123"/>
    </location>
</feature>
<dbReference type="AlphaFoldDB" id="A0A9Q3BD33"/>
<dbReference type="EMBL" id="AVOT02000410">
    <property type="protein sequence ID" value="MBW0462750.1"/>
    <property type="molecule type" value="Genomic_DNA"/>
</dbReference>
<accession>A0A9Q3BD33</accession>
<protein>
    <submittedName>
        <fullName evidence="2">Uncharacterized protein</fullName>
    </submittedName>
</protein>
<reference evidence="2" key="1">
    <citation type="submission" date="2021-03" db="EMBL/GenBank/DDBJ databases">
        <title>Draft genome sequence of rust myrtle Austropuccinia psidii MF-1, a brazilian biotype.</title>
        <authorList>
            <person name="Quecine M.C."/>
            <person name="Pachon D.M.R."/>
            <person name="Bonatelli M.L."/>
            <person name="Correr F.H."/>
            <person name="Franceschini L.M."/>
            <person name="Leite T.F."/>
            <person name="Margarido G.R.A."/>
            <person name="Almeida C.A."/>
            <person name="Ferrarezi J.A."/>
            <person name="Labate C.A."/>
        </authorList>
    </citation>
    <scope>NUCLEOTIDE SEQUENCE</scope>
    <source>
        <strain evidence="2">MF-1</strain>
    </source>
</reference>
<organism evidence="2 3">
    <name type="scientific">Austropuccinia psidii MF-1</name>
    <dbReference type="NCBI Taxonomy" id="1389203"/>
    <lineage>
        <taxon>Eukaryota</taxon>
        <taxon>Fungi</taxon>
        <taxon>Dikarya</taxon>
        <taxon>Basidiomycota</taxon>
        <taxon>Pucciniomycotina</taxon>
        <taxon>Pucciniomycetes</taxon>
        <taxon>Pucciniales</taxon>
        <taxon>Sphaerophragmiaceae</taxon>
        <taxon>Austropuccinia</taxon>
    </lineage>
</organism>
<feature type="compositionally biased region" description="Acidic residues" evidence="1">
    <location>
        <begin position="15"/>
        <end position="27"/>
    </location>
</feature>
<sequence>MNQKSTSDLPPLPEDTVEGQYAEESEEQDQRVKMQIMMRKMKDFLLTQSEKKGKGREQVFFTPGAIPSEPTLPRHVRPEYSPILPIPGPRTKFTPETEPKPQNIQRQDFVPKPDSQSTLQQQAPRQEITVVKVKAKDYNLNFDGEKVEKFIKKVERIAQIGGEKDEELAKDMEFWKTELKVSDEIEAMSHYEEGNLTQLKKDLI</sequence>
<gene>
    <name evidence="2" type="ORF">O181_002465</name>
</gene>
<name>A0A9Q3BD33_9BASI</name>
<evidence type="ECO:0000313" key="3">
    <source>
        <dbReference type="Proteomes" id="UP000765509"/>
    </source>
</evidence>
<feature type="region of interest" description="Disordered" evidence="1">
    <location>
        <begin position="1"/>
        <end position="29"/>
    </location>
</feature>
<comment type="caution">
    <text evidence="2">The sequence shown here is derived from an EMBL/GenBank/DDBJ whole genome shotgun (WGS) entry which is preliminary data.</text>
</comment>